<name>A0AB39Y588_9ACTN</name>
<sequence length="96" mass="10723">MTTLFLLLALIVTASWITSTVTLRMKALERRSERLERQLGLLLDHFGIEEPEPAGMDEVRALVRDGRTVEAIRVHRRITGAGLLEAKQAVEALTEA</sequence>
<reference evidence="2" key="1">
    <citation type="submission" date="2024-08" db="EMBL/GenBank/DDBJ databases">
        <authorList>
            <person name="Yu S.T."/>
        </authorList>
    </citation>
    <scope>NUCLEOTIDE SEQUENCE</scope>
    <source>
        <strain evidence="2">R33</strain>
    </source>
</reference>
<gene>
    <name evidence="2" type="ORF">AB5J51_19065</name>
</gene>
<dbReference type="InterPro" id="IPR014719">
    <property type="entry name" value="Ribosomal_bL12_C/ClpS-like"/>
</dbReference>
<dbReference type="AlphaFoldDB" id="A0AB39Y588"/>
<protein>
    <recommendedName>
        <fullName evidence="3">Ribosomal protein L7/L12 C-terminal domain-containing protein</fullName>
    </recommendedName>
</protein>
<feature type="coiled-coil region" evidence="1">
    <location>
        <begin position="18"/>
        <end position="45"/>
    </location>
</feature>
<dbReference type="EMBL" id="CP165727">
    <property type="protein sequence ID" value="XDV64891.1"/>
    <property type="molecule type" value="Genomic_DNA"/>
</dbReference>
<evidence type="ECO:0000256" key="1">
    <source>
        <dbReference type="SAM" id="Coils"/>
    </source>
</evidence>
<keyword evidence="1" id="KW-0175">Coiled coil</keyword>
<dbReference type="Gene3D" id="3.30.1390.10">
    <property type="match status" value="1"/>
</dbReference>
<dbReference type="RefSeq" id="WP_136224679.1">
    <property type="nucleotide sequence ID" value="NZ_CP165727.1"/>
</dbReference>
<proteinExistence type="predicted"/>
<organism evidence="2">
    <name type="scientific">Streptomyces sp. R33</name>
    <dbReference type="NCBI Taxonomy" id="3238629"/>
    <lineage>
        <taxon>Bacteria</taxon>
        <taxon>Bacillati</taxon>
        <taxon>Actinomycetota</taxon>
        <taxon>Actinomycetes</taxon>
        <taxon>Kitasatosporales</taxon>
        <taxon>Streptomycetaceae</taxon>
        <taxon>Streptomyces</taxon>
    </lineage>
</organism>
<accession>A0AB39Y588</accession>
<evidence type="ECO:0000313" key="2">
    <source>
        <dbReference type="EMBL" id="XDV64891.1"/>
    </source>
</evidence>
<evidence type="ECO:0008006" key="3">
    <source>
        <dbReference type="Google" id="ProtNLM"/>
    </source>
</evidence>